<proteinExistence type="predicted"/>
<dbReference type="AlphaFoldDB" id="A0AAW6RKM4"/>
<dbReference type="PROSITE" id="PS51257">
    <property type="entry name" value="PROKAR_LIPOPROTEIN"/>
    <property type="match status" value="1"/>
</dbReference>
<evidence type="ECO:0000313" key="3">
    <source>
        <dbReference type="Proteomes" id="UP001237156"/>
    </source>
</evidence>
<evidence type="ECO:0000313" key="2">
    <source>
        <dbReference type="EMBL" id="MDG9699086.1"/>
    </source>
</evidence>
<feature type="chain" id="PRO_5043745269" description="DUF1425 domain-containing protein" evidence="1">
    <location>
        <begin position="27"/>
        <end position="155"/>
    </location>
</feature>
<feature type="signal peptide" evidence="1">
    <location>
        <begin position="1"/>
        <end position="26"/>
    </location>
</feature>
<evidence type="ECO:0000256" key="1">
    <source>
        <dbReference type="SAM" id="SignalP"/>
    </source>
</evidence>
<accession>A0AAW6RKM4</accession>
<dbReference type="RefSeq" id="WP_279524049.1">
    <property type="nucleotide sequence ID" value="NZ_JARVII010000007.1"/>
</dbReference>
<organism evidence="2 3">
    <name type="scientific">Ottowia cancrivicina</name>
    <dbReference type="NCBI Taxonomy" id="3040346"/>
    <lineage>
        <taxon>Bacteria</taxon>
        <taxon>Pseudomonadati</taxon>
        <taxon>Pseudomonadota</taxon>
        <taxon>Betaproteobacteria</taxon>
        <taxon>Burkholderiales</taxon>
        <taxon>Comamonadaceae</taxon>
        <taxon>Ottowia</taxon>
    </lineage>
</organism>
<name>A0AAW6RKM4_9BURK</name>
<keyword evidence="3" id="KW-1185">Reference proteome</keyword>
<keyword evidence="1" id="KW-0732">Signal</keyword>
<gene>
    <name evidence="2" type="ORF">QB898_05010</name>
</gene>
<sequence length="155" mass="16167">MSRVLRASAACAAAWLALSGCNPAPAAASRDEVARLPAPGGARLDAVLVEINTGATDAFQYEVFVLPQGAAAQGRPAARLMGATRNEQAWGANLRWQGADRLRVEYWQARAQEGADSPVTVGGQTVQVELAPGILDPAAPAGGMEYNLRQAGTKR</sequence>
<dbReference type="EMBL" id="JARVII010000007">
    <property type="protein sequence ID" value="MDG9699086.1"/>
    <property type="molecule type" value="Genomic_DNA"/>
</dbReference>
<reference evidence="2 3" key="1">
    <citation type="submission" date="2023-04" db="EMBL/GenBank/DDBJ databases">
        <title>Ottowia paracancer sp. nov., isolated from human stomach.</title>
        <authorList>
            <person name="Song Y."/>
        </authorList>
    </citation>
    <scope>NUCLEOTIDE SEQUENCE [LARGE SCALE GENOMIC DNA]</scope>
    <source>
        <strain evidence="2 3">10c7w1</strain>
    </source>
</reference>
<protein>
    <recommendedName>
        <fullName evidence="4">DUF1425 domain-containing protein</fullName>
    </recommendedName>
</protein>
<comment type="caution">
    <text evidence="2">The sequence shown here is derived from an EMBL/GenBank/DDBJ whole genome shotgun (WGS) entry which is preliminary data.</text>
</comment>
<dbReference type="Proteomes" id="UP001237156">
    <property type="component" value="Unassembled WGS sequence"/>
</dbReference>
<evidence type="ECO:0008006" key="4">
    <source>
        <dbReference type="Google" id="ProtNLM"/>
    </source>
</evidence>